<comment type="cofactor">
    <cofactor evidence="6">
        <name>[2Fe-2S] cluster</name>
        <dbReference type="ChEBI" id="CHEBI:190135"/>
    </cofactor>
</comment>
<dbReference type="SMART" id="SM00729">
    <property type="entry name" value="Elp3"/>
    <property type="match status" value="1"/>
</dbReference>
<feature type="binding site" evidence="7">
    <location>
        <position position="65"/>
    </location>
    <ligand>
        <name>[4Fe-4S] cluster</name>
        <dbReference type="ChEBI" id="CHEBI:49883"/>
        <note>4Fe-4S-S-AdoMet</note>
    </ligand>
</feature>
<dbReference type="InterPro" id="IPR013785">
    <property type="entry name" value="Aldolase_TIM"/>
</dbReference>
<dbReference type="GO" id="GO:0016740">
    <property type="term" value="F:transferase activity"/>
    <property type="evidence" value="ECO:0007669"/>
    <property type="project" value="TreeGrafter"/>
</dbReference>
<evidence type="ECO:0000259" key="9">
    <source>
        <dbReference type="PROSITE" id="PS51918"/>
    </source>
</evidence>
<evidence type="ECO:0000313" key="10">
    <source>
        <dbReference type="EMBL" id="ADI00921.1"/>
    </source>
</evidence>
<dbReference type="KEGG" id="slp:Slip_0121"/>
<dbReference type="AlphaFoldDB" id="D7CIQ6"/>
<dbReference type="InterPro" id="IPR034422">
    <property type="entry name" value="HydE/PylB-like"/>
</dbReference>
<feature type="binding site" evidence="8">
    <location>
        <position position="174"/>
    </location>
    <ligand>
        <name>S-adenosyl-L-methionine</name>
        <dbReference type="ChEBI" id="CHEBI:59789"/>
    </ligand>
</feature>
<dbReference type="PROSITE" id="PS51918">
    <property type="entry name" value="RADICAL_SAM"/>
    <property type="match status" value="1"/>
</dbReference>
<dbReference type="InterPro" id="IPR010722">
    <property type="entry name" value="BATS_dom"/>
</dbReference>
<dbReference type="GO" id="GO:0046872">
    <property type="term" value="F:metal ion binding"/>
    <property type="evidence" value="ECO:0007669"/>
    <property type="project" value="UniProtKB-KW"/>
</dbReference>
<feature type="binding site" evidence="7">
    <location>
        <position position="69"/>
    </location>
    <ligand>
        <name>[4Fe-4S] cluster</name>
        <dbReference type="ChEBI" id="CHEBI:49883"/>
        <note>4Fe-4S-S-AdoMet</note>
    </ligand>
</feature>
<accession>D7CIQ6</accession>
<feature type="binding site" evidence="7">
    <location>
        <position position="72"/>
    </location>
    <ligand>
        <name>[4Fe-4S] cluster</name>
        <dbReference type="ChEBI" id="CHEBI:49883"/>
        <note>4Fe-4S-S-AdoMet</note>
    </ligand>
</feature>
<dbReference type="SFLD" id="SFLDF00348">
    <property type="entry name" value="FeFe_hydrogenase_maturase_(Hyd"/>
    <property type="match status" value="1"/>
</dbReference>
<dbReference type="InterPro" id="IPR058240">
    <property type="entry name" value="rSAM_sf"/>
</dbReference>
<name>D7CIQ6_SYNLT</name>
<evidence type="ECO:0000256" key="6">
    <source>
        <dbReference type="ARBA" id="ARBA00034078"/>
    </source>
</evidence>
<evidence type="ECO:0000256" key="3">
    <source>
        <dbReference type="ARBA" id="ARBA00022723"/>
    </source>
</evidence>
<dbReference type="InterPro" id="IPR006638">
    <property type="entry name" value="Elp3/MiaA/NifB-like_rSAM"/>
</dbReference>
<dbReference type="SFLD" id="SFLDS00029">
    <property type="entry name" value="Radical_SAM"/>
    <property type="match status" value="1"/>
</dbReference>
<dbReference type="SFLD" id="SFLDG01082">
    <property type="entry name" value="B12-binding_domain_containing"/>
    <property type="match status" value="1"/>
</dbReference>
<reference evidence="10 11" key="2">
    <citation type="journal article" date="2010" name="Stand. Genomic Sci.">
        <title>Complete genome sequence of Syntrophothermus lipocalidus type strain (TGB-C1).</title>
        <authorList>
            <person name="Djao O.D."/>
            <person name="Zhang X."/>
            <person name="Lucas S."/>
            <person name="Lapidus A."/>
            <person name="Del Rio T.G."/>
            <person name="Nolan M."/>
            <person name="Tice H."/>
            <person name="Cheng J.F."/>
            <person name="Han C."/>
            <person name="Tapia R."/>
            <person name="Goodwin L."/>
            <person name="Pitluck S."/>
            <person name="Liolios K."/>
            <person name="Ivanova N."/>
            <person name="Mavromatis K."/>
            <person name="Mikhailova N."/>
            <person name="Ovchinnikova G."/>
            <person name="Pati A."/>
            <person name="Brambilla E."/>
            <person name="Chen A."/>
            <person name="Palaniappan K."/>
            <person name="Land M."/>
            <person name="Hauser L."/>
            <person name="Chang Y.J."/>
            <person name="Jeffries C.D."/>
            <person name="Rohde M."/>
            <person name="Sikorski J."/>
            <person name="Spring S."/>
            <person name="Goker M."/>
            <person name="Detter J.C."/>
            <person name="Woyke T."/>
            <person name="Bristow J."/>
            <person name="Eisen J.A."/>
            <person name="Markowitz V."/>
            <person name="Hugenholtz P."/>
            <person name="Kyrpides N.C."/>
            <person name="Klenk H.P."/>
        </authorList>
    </citation>
    <scope>NUCLEOTIDE SEQUENCE [LARGE SCALE GENOMIC DNA]</scope>
    <source>
        <strain evidence="11">DSM 12680 / TGB-C1</strain>
    </source>
</reference>
<organism evidence="10 11">
    <name type="scientific">Syntrophothermus lipocalidus (strain DSM 12680 / TGB-C1)</name>
    <dbReference type="NCBI Taxonomy" id="643648"/>
    <lineage>
        <taxon>Bacteria</taxon>
        <taxon>Bacillati</taxon>
        <taxon>Bacillota</taxon>
        <taxon>Clostridia</taxon>
        <taxon>Eubacteriales</taxon>
        <taxon>Syntrophomonadaceae</taxon>
        <taxon>Syntrophothermus</taxon>
    </lineage>
</organism>
<keyword evidence="11" id="KW-1185">Reference proteome</keyword>
<feature type="binding site" evidence="8">
    <location>
        <position position="163"/>
    </location>
    <ligand>
        <name>S-adenosyl-L-methionine</name>
        <dbReference type="ChEBI" id="CHEBI:59789"/>
    </ligand>
</feature>
<dbReference type="GO" id="GO:0042364">
    <property type="term" value="P:water-soluble vitamin biosynthetic process"/>
    <property type="evidence" value="ECO:0007669"/>
    <property type="project" value="UniProtKB-ARBA"/>
</dbReference>
<dbReference type="EMBL" id="CP002048">
    <property type="protein sequence ID" value="ADI00921.1"/>
    <property type="molecule type" value="Genomic_DNA"/>
</dbReference>
<dbReference type="PIRSF" id="PIRSF004762">
    <property type="entry name" value="CHP00423"/>
    <property type="match status" value="1"/>
</dbReference>
<feature type="binding site" evidence="8">
    <location>
        <position position="182"/>
    </location>
    <ligand>
        <name>S-adenosyl-L-methionine</name>
        <dbReference type="ChEBI" id="CHEBI:59789"/>
    </ligand>
</feature>
<dbReference type="SMART" id="SM00876">
    <property type="entry name" value="BATS"/>
    <property type="match status" value="1"/>
</dbReference>
<reference evidence="11" key="1">
    <citation type="journal article" date="2010" name="Stand. Genomic Sci.">
        <title>Complete genome sequence of Syntrophothermus lipocalidus type strain (TGB-C1T).</title>
        <authorList>
            <consortium name="US DOE Joint Genome Institute (JGI-PGF)"/>
            <person name="Djao O."/>
            <person name="Zhang X."/>
            <person name="Lucas S."/>
            <person name="Lapidus A."/>
            <person name="Glavina Del Rio T."/>
            <person name="Nolan M."/>
            <person name="Tice H."/>
            <person name="Cheng J."/>
            <person name="Han C."/>
            <person name="Tapia R."/>
            <person name="Goodwin L."/>
            <person name="Pitluck S."/>
            <person name="Liolios K."/>
            <person name="Ivanova N."/>
            <person name="Mavromatis K."/>
            <person name="Mikhailova N."/>
            <person name="Ovchinnikova G."/>
            <person name="Pati A."/>
            <person name="Brambilla E."/>
            <person name="Chen A."/>
            <person name="Palaniappan K."/>
            <person name="Land M."/>
            <person name="Hauser L."/>
            <person name="Chang Y."/>
            <person name="Jeffries C."/>
            <person name="Rohde M."/>
            <person name="Sikorski J."/>
            <person name="Spring S."/>
            <person name="Goker M."/>
            <person name="Detter J."/>
            <person name="Woyke T."/>
            <person name="Bristow J."/>
            <person name="Eisen J."/>
            <person name="Markowitz V."/>
            <person name="Hugenholtz P."/>
            <person name="Kyrpides N."/>
            <person name="Klenk H."/>
        </authorList>
    </citation>
    <scope>NUCLEOTIDE SEQUENCE [LARGE SCALE GENOMIC DNA]</scope>
    <source>
        <strain evidence="11">DSM 12680 / TGB-C1</strain>
    </source>
</reference>
<feature type="binding site" evidence="8">
    <location>
        <position position="138"/>
    </location>
    <ligand>
        <name>(3R)-3-methyl-D-ornithine</name>
        <dbReference type="ChEBI" id="CHEBI:64642"/>
    </ligand>
</feature>
<proteinExistence type="predicted"/>
<dbReference type="NCBIfam" id="TIGR03956">
    <property type="entry name" value="rSAM_HydE"/>
    <property type="match status" value="1"/>
</dbReference>
<evidence type="ECO:0000256" key="2">
    <source>
        <dbReference type="ARBA" id="ARBA00022691"/>
    </source>
</evidence>
<dbReference type="SFLD" id="SFLDG01060">
    <property type="entry name" value="BATS_domain_containing"/>
    <property type="match status" value="1"/>
</dbReference>
<dbReference type="Proteomes" id="UP000000378">
    <property type="component" value="Chromosome"/>
</dbReference>
<dbReference type="eggNOG" id="COG0502">
    <property type="taxonomic scope" value="Bacteria"/>
</dbReference>
<dbReference type="CDD" id="cd01335">
    <property type="entry name" value="Radical_SAM"/>
    <property type="match status" value="1"/>
</dbReference>
<dbReference type="InterPro" id="IPR024021">
    <property type="entry name" value="FeFe-hyd_HydE_rSAM"/>
</dbReference>
<feature type="domain" description="Radical SAM core" evidence="9">
    <location>
        <begin position="51"/>
        <end position="270"/>
    </location>
</feature>
<keyword evidence="1 7" id="KW-0004">4Fe-4S</keyword>
<dbReference type="SFLD" id="SFLDG01280">
    <property type="entry name" value="HydE/PylB-like"/>
    <property type="match status" value="1"/>
</dbReference>
<keyword evidence="5 7" id="KW-0411">Iron-sulfur</keyword>
<protein>
    <submittedName>
        <fullName evidence="10">Radical SAM domain protein</fullName>
    </submittedName>
</protein>
<dbReference type="SUPFAM" id="SSF102114">
    <property type="entry name" value="Radical SAM enzymes"/>
    <property type="match status" value="1"/>
</dbReference>
<evidence type="ECO:0000256" key="5">
    <source>
        <dbReference type="ARBA" id="ARBA00023014"/>
    </source>
</evidence>
<dbReference type="GO" id="GO:0051539">
    <property type="term" value="F:4 iron, 4 sulfur cluster binding"/>
    <property type="evidence" value="ECO:0007669"/>
    <property type="project" value="UniProtKB-KW"/>
</dbReference>
<dbReference type="Gene3D" id="3.20.20.70">
    <property type="entry name" value="Aldolase class I"/>
    <property type="match status" value="1"/>
</dbReference>
<gene>
    <name evidence="10" type="ordered locus">Slip_0121</name>
</gene>
<evidence type="ECO:0000256" key="7">
    <source>
        <dbReference type="PIRSR" id="PIRSR004762-1"/>
    </source>
</evidence>
<evidence type="ECO:0000313" key="11">
    <source>
        <dbReference type="Proteomes" id="UP000000378"/>
    </source>
</evidence>
<dbReference type="STRING" id="643648.Slip_0121"/>
<dbReference type="GO" id="GO:0044272">
    <property type="term" value="P:sulfur compound biosynthetic process"/>
    <property type="evidence" value="ECO:0007669"/>
    <property type="project" value="UniProtKB-ARBA"/>
</dbReference>
<keyword evidence="4 7" id="KW-0408">Iron</keyword>
<dbReference type="RefSeq" id="WP_013174325.1">
    <property type="nucleotide sequence ID" value="NC_014220.1"/>
</dbReference>
<dbReference type="HOGENOM" id="CLU_033172_0_1_9"/>
<dbReference type="PANTHER" id="PTHR43726:SF1">
    <property type="entry name" value="BIOTIN SYNTHASE"/>
    <property type="match status" value="1"/>
</dbReference>
<dbReference type="OrthoDB" id="9775764at2"/>
<evidence type="ECO:0000256" key="1">
    <source>
        <dbReference type="ARBA" id="ARBA00022485"/>
    </source>
</evidence>
<sequence length="358" mass="39716">MRRIDGIIAKYLDTGRLSKEEIEFLLGLEDEADLQKLFALANKVRERFVGNEVHLRGIIEFSNYCSRACLYCGISRHNRHLSRYRMDVEEILEAAKEAVGMGFKTIVLQSGEDPFYSTSTITRLVSQIKAMDVAVTLSVGERRREDYAAWKEAGADRYLLKFETSDPDLYRRLRPGCSMAQRLQCLTYLKDLDYEVGSGIMVGLPGQTLSSMADDILLMRKLQLSMVGIGPFIPHPATPLASAQAGTASLTLKVLAVTRLMLPWANLPSTTALGSVDREGRREGLLAGANVLMLNVTPLKYRRLYEIYPAKAEVEDDPTALKAAAVELVTRLGRRVSSGYGEGPKAMGIANSELRMKS</sequence>
<comment type="cofactor">
    <cofactor evidence="7">
        <name>[4Fe-4S] cluster</name>
        <dbReference type="ChEBI" id="CHEBI:49883"/>
    </cofactor>
    <text evidence="7">Binds 1 [4Fe-4S] cluster. The cluster is coordinated with 3 cysteines and an exchangeable S-adenosyl-L-methionine.</text>
</comment>
<evidence type="ECO:0000256" key="4">
    <source>
        <dbReference type="ARBA" id="ARBA00023004"/>
    </source>
</evidence>
<keyword evidence="3" id="KW-0479">Metal-binding</keyword>
<evidence type="ECO:0000256" key="8">
    <source>
        <dbReference type="PIRSR" id="PIRSR004762-2"/>
    </source>
</evidence>
<keyword evidence="2 7" id="KW-0949">S-adenosyl-L-methionine</keyword>
<dbReference type="PANTHER" id="PTHR43726">
    <property type="entry name" value="3-METHYLORNITHINE SYNTHASE"/>
    <property type="match status" value="1"/>
</dbReference>
<dbReference type="InterPro" id="IPR007197">
    <property type="entry name" value="rSAM"/>
</dbReference>
<dbReference type="Pfam" id="PF04055">
    <property type="entry name" value="Radical_SAM"/>
    <property type="match status" value="1"/>
</dbReference>